<evidence type="ECO:0000313" key="3">
    <source>
        <dbReference type="Proteomes" id="UP000297713"/>
    </source>
</evidence>
<dbReference type="InterPro" id="IPR043472">
    <property type="entry name" value="Macro_dom-like"/>
</dbReference>
<organism evidence="2 3">
    <name type="scientific">Methylacidiphilum caldifontis</name>
    <dbReference type="NCBI Taxonomy" id="2795386"/>
    <lineage>
        <taxon>Bacteria</taxon>
        <taxon>Pseudomonadati</taxon>
        <taxon>Verrucomicrobiota</taxon>
        <taxon>Methylacidiphilae</taxon>
        <taxon>Methylacidiphilales</taxon>
        <taxon>Methylacidiphilaceae</taxon>
        <taxon>Methylacidiphilum (ex Ratnadevi et al. 2023)</taxon>
    </lineage>
</organism>
<dbReference type="Pfam" id="PF01661">
    <property type="entry name" value="Macro"/>
    <property type="match status" value="1"/>
</dbReference>
<feature type="domain" description="Macro" evidence="1">
    <location>
        <begin position="1"/>
        <end position="176"/>
    </location>
</feature>
<dbReference type="Proteomes" id="UP000297713">
    <property type="component" value="Unassembled WGS sequence"/>
</dbReference>
<keyword evidence="3" id="KW-1185">Reference proteome</keyword>
<dbReference type="EMBL" id="LXQC01000143">
    <property type="protein sequence ID" value="TFE68179.1"/>
    <property type="molecule type" value="Genomic_DNA"/>
</dbReference>
<dbReference type="Gene3D" id="3.40.220.10">
    <property type="entry name" value="Leucine Aminopeptidase, subunit E, domain 1"/>
    <property type="match status" value="1"/>
</dbReference>
<dbReference type="AlphaFoldDB" id="A0A4Y8PBZ1"/>
<dbReference type="InterPro" id="IPR002589">
    <property type="entry name" value="Macro_dom"/>
</dbReference>
<dbReference type="RefSeq" id="WP_206825771.1">
    <property type="nucleotide sequence ID" value="NZ_CP065957.1"/>
</dbReference>
<accession>A0A4Y8PBZ1</accession>
<dbReference type="SUPFAM" id="SSF52949">
    <property type="entry name" value="Macro domain-like"/>
    <property type="match status" value="1"/>
</dbReference>
<protein>
    <submittedName>
        <fullName evidence="2">RNase III inhibitor</fullName>
    </submittedName>
</protein>
<dbReference type="PROSITE" id="PS51154">
    <property type="entry name" value="MACRO"/>
    <property type="match status" value="1"/>
</dbReference>
<dbReference type="NCBIfam" id="NF001664">
    <property type="entry name" value="PRK00431.1-6"/>
    <property type="match status" value="1"/>
</dbReference>
<dbReference type="PANTHER" id="PTHR11106">
    <property type="entry name" value="GANGLIOSIDE INDUCED DIFFERENTIATION ASSOCIATED PROTEIN 2-RELATED"/>
    <property type="match status" value="1"/>
</dbReference>
<dbReference type="PANTHER" id="PTHR11106:SF27">
    <property type="entry name" value="MACRO DOMAIN-CONTAINING PROTEIN"/>
    <property type="match status" value="1"/>
</dbReference>
<comment type="caution">
    <text evidence="2">The sequence shown here is derived from an EMBL/GenBank/DDBJ whole genome shotgun (WGS) entry which is preliminary data.</text>
</comment>
<name>A0A4Y8PBZ1_9BACT</name>
<dbReference type="SMART" id="SM00506">
    <property type="entry name" value="A1pp"/>
    <property type="match status" value="1"/>
</dbReference>
<dbReference type="CDD" id="cd02908">
    <property type="entry name" value="Macro_OAADPr_deacetylase"/>
    <property type="match status" value="1"/>
</dbReference>
<evidence type="ECO:0000259" key="1">
    <source>
        <dbReference type="PROSITE" id="PS51154"/>
    </source>
</evidence>
<sequence length="186" mass="20131">MGIEDVISRIELVQGDITQLKVDAVVNAANSRLIKGGGVDGAIHRAAGPRLAEACAKLNGCPTGQAKVTPGFDMQAKWIIHAVGPVWKGGQAKEKELLASCYNQALLRAIEVDAHSVAFPAISTGVYGFPPEKAAKIAWKVVCEFLESHLRPEKVIFCLFDQHTFDLYAFIQKQLALGNKAILNEH</sequence>
<reference evidence="2 3" key="1">
    <citation type="submission" date="2016-05" db="EMBL/GenBank/DDBJ databases">
        <title>Diversity and Homogeneity among Thermoacidophilic Verrucomicrobia Methanotrophs Linked with Geographical Origin.</title>
        <authorList>
            <person name="Erikstad H.-A."/>
            <person name="Smestad N.B."/>
            <person name="Ceballos R.M."/>
            <person name="Birkeland N.-K."/>
        </authorList>
    </citation>
    <scope>NUCLEOTIDE SEQUENCE [LARGE SCALE GENOMIC DNA]</scope>
    <source>
        <strain evidence="2 3">Phi</strain>
    </source>
</reference>
<proteinExistence type="predicted"/>
<gene>
    <name evidence="2" type="ORF">A7Q10_00630</name>
</gene>
<evidence type="ECO:0000313" key="2">
    <source>
        <dbReference type="EMBL" id="TFE68179.1"/>
    </source>
</evidence>